<reference evidence="1" key="1">
    <citation type="submission" date="2018-10" db="EMBL/GenBank/DDBJ databases">
        <title>Hidden diversity of soil giant viruses.</title>
        <authorList>
            <person name="Schulz F."/>
            <person name="Alteio L."/>
            <person name="Goudeau D."/>
            <person name="Ryan E.M."/>
            <person name="Malmstrom R.R."/>
            <person name="Blanchard J."/>
            <person name="Woyke T."/>
        </authorList>
    </citation>
    <scope>NUCLEOTIDE SEQUENCE</scope>
    <source>
        <strain evidence="1">HYV1</strain>
    </source>
</reference>
<accession>A0A3G5A9X0</accession>
<gene>
    <name evidence="1" type="ORF">Hyperionvirus16_41</name>
</gene>
<sequence>MAAGETKKFQFDKFATPDISGVSNPAFIDLATRLGALTFMVSELSNSEICGLLTQIAALKPYYRGIIEQFLVQRMNAAGLGAWQRFKDSKFANALAFYAKYFNQKNILGFESLNILKSDVHACYEEAHARGERYHSSLALGLALSGEYVEEIRKDESPPFLSKQLTLLREASDAGNLTANIILIGYLRFEKNVPAVINLMSKRLVLGPRFYAGKSDSEELLQNLEYTTDICEFVPCDEKLLDVASMAFISTEGQISSNVLTRSYYTYRTIREDGEYWEKTEYTAHAQFLLKVLGNIIKEFGPIRGLKMITDCYTQKNNNVLTAEILLFLATVEPDEEKAYGMILQAVKLRNRSAFKFLTTEAPSNDRQKKMCEKYREFCISALP</sequence>
<organism evidence="1">
    <name type="scientific">Hyperionvirus sp</name>
    <dbReference type="NCBI Taxonomy" id="2487770"/>
    <lineage>
        <taxon>Viruses</taxon>
        <taxon>Varidnaviria</taxon>
        <taxon>Bamfordvirae</taxon>
        <taxon>Nucleocytoviricota</taxon>
        <taxon>Megaviricetes</taxon>
        <taxon>Imitervirales</taxon>
        <taxon>Mimiviridae</taxon>
        <taxon>Klosneuvirinae</taxon>
    </lineage>
</organism>
<proteinExistence type="predicted"/>
<evidence type="ECO:0000313" key="1">
    <source>
        <dbReference type="EMBL" id="AYV84066.1"/>
    </source>
</evidence>
<name>A0A3G5A9X0_9VIRU</name>
<dbReference type="EMBL" id="MK072398">
    <property type="protein sequence ID" value="AYV84066.1"/>
    <property type="molecule type" value="Genomic_DNA"/>
</dbReference>
<protein>
    <submittedName>
        <fullName evidence="1">Uncharacterized protein</fullName>
    </submittedName>
</protein>